<protein>
    <submittedName>
        <fullName evidence="2">Ankyrin repeat protein</fullName>
    </submittedName>
</protein>
<dbReference type="PROSITE" id="PS50088">
    <property type="entry name" value="ANK_REPEAT"/>
    <property type="match status" value="1"/>
</dbReference>
<keyword evidence="1" id="KW-0040">ANK repeat</keyword>
<dbReference type="AlphaFoldDB" id="A0A660LGJ9"/>
<dbReference type="PROSITE" id="PS50297">
    <property type="entry name" value="ANK_REP_REGION"/>
    <property type="match status" value="1"/>
</dbReference>
<sequence>MGAELLASPARLRSALAADPSLATARPDGVRTLLHMLADWPGHREGAPELAAILVAAGADVNARFGGPEHDETPLHWAASADDVALLDALVDLGADLEARGGTIADGTALEDAVGYEQWAAAARLLERGAVPAPWIEGRAAGHPSVLAWVSSYSG</sequence>
<name>A0A660LGJ9_9ACTN</name>
<keyword evidence="3" id="KW-1185">Reference proteome</keyword>
<proteinExistence type="predicted"/>
<dbReference type="Pfam" id="PF00023">
    <property type="entry name" value="Ank"/>
    <property type="match status" value="1"/>
</dbReference>
<dbReference type="InterPro" id="IPR002110">
    <property type="entry name" value="Ankyrin_rpt"/>
</dbReference>
<gene>
    <name evidence="2" type="ORF">C8N24_3640</name>
</gene>
<dbReference type="EMBL" id="RBIL01000001">
    <property type="protein sequence ID" value="RKQ93769.1"/>
    <property type="molecule type" value="Genomic_DNA"/>
</dbReference>
<dbReference type="Proteomes" id="UP000278962">
    <property type="component" value="Unassembled WGS sequence"/>
</dbReference>
<evidence type="ECO:0000313" key="2">
    <source>
        <dbReference type="EMBL" id="RKQ93769.1"/>
    </source>
</evidence>
<dbReference type="RefSeq" id="WP_211340011.1">
    <property type="nucleotide sequence ID" value="NZ_RBIL01000001.1"/>
</dbReference>
<dbReference type="SMART" id="SM00248">
    <property type="entry name" value="ANK"/>
    <property type="match status" value="2"/>
</dbReference>
<comment type="caution">
    <text evidence="2">The sequence shown here is derived from an EMBL/GenBank/DDBJ whole genome shotgun (WGS) entry which is preliminary data.</text>
</comment>
<evidence type="ECO:0000256" key="1">
    <source>
        <dbReference type="PROSITE-ProRule" id="PRU00023"/>
    </source>
</evidence>
<evidence type="ECO:0000313" key="3">
    <source>
        <dbReference type="Proteomes" id="UP000278962"/>
    </source>
</evidence>
<reference evidence="2 3" key="1">
    <citation type="submission" date="2018-10" db="EMBL/GenBank/DDBJ databases">
        <title>Genomic Encyclopedia of Archaeal and Bacterial Type Strains, Phase II (KMG-II): from individual species to whole genera.</title>
        <authorList>
            <person name="Goeker M."/>
        </authorList>
    </citation>
    <scope>NUCLEOTIDE SEQUENCE [LARGE SCALE GENOMIC DNA]</scope>
    <source>
        <strain evidence="2 3">DSM 14954</strain>
    </source>
</reference>
<accession>A0A660LGJ9</accession>
<dbReference type="SUPFAM" id="SSF48403">
    <property type="entry name" value="Ankyrin repeat"/>
    <property type="match status" value="1"/>
</dbReference>
<organism evidence="2 3">
    <name type="scientific">Solirubrobacter pauli</name>
    <dbReference type="NCBI Taxonomy" id="166793"/>
    <lineage>
        <taxon>Bacteria</taxon>
        <taxon>Bacillati</taxon>
        <taxon>Actinomycetota</taxon>
        <taxon>Thermoleophilia</taxon>
        <taxon>Solirubrobacterales</taxon>
        <taxon>Solirubrobacteraceae</taxon>
        <taxon>Solirubrobacter</taxon>
    </lineage>
</organism>
<dbReference type="Gene3D" id="1.25.40.20">
    <property type="entry name" value="Ankyrin repeat-containing domain"/>
    <property type="match status" value="1"/>
</dbReference>
<feature type="repeat" description="ANK" evidence="1">
    <location>
        <begin position="70"/>
        <end position="102"/>
    </location>
</feature>
<dbReference type="InterPro" id="IPR036770">
    <property type="entry name" value="Ankyrin_rpt-contain_sf"/>
</dbReference>